<organism evidence="1 2">
    <name type="scientific">Klenkia soli</name>
    <dbReference type="NCBI Taxonomy" id="1052260"/>
    <lineage>
        <taxon>Bacteria</taxon>
        <taxon>Bacillati</taxon>
        <taxon>Actinomycetota</taxon>
        <taxon>Actinomycetes</taxon>
        <taxon>Geodermatophilales</taxon>
        <taxon>Geodermatophilaceae</taxon>
        <taxon>Klenkia</taxon>
    </lineage>
</organism>
<evidence type="ECO:0000313" key="1">
    <source>
        <dbReference type="EMBL" id="SDO23956.1"/>
    </source>
</evidence>
<dbReference type="Proteomes" id="UP000199088">
    <property type="component" value="Unassembled WGS sequence"/>
</dbReference>
<name>A0A1H0HXK5_9ACTN</name>
<sequence length="134" mass="13914">MLGFRRGRAAPRASVVPWQGSTVRAEFALLPVRRRREVPSVVLTVGGVRVQLHASDVRAVGRGRSSTAESAVPPLAFLCQPGAASTGSAVRDDLGHLPADAWVLVLDGVPLVAGAVLEGAELASFLTWAADLPG</sequence>
<proteinExistence type="predicted"/>
<keyword evidence="2" id="KW-1185">Reference proteome</keyword>
<dbReference type="EMBL" id="FNIR01000004">
    <property type="protein sequence ID" value="SDO23956.1"/>
    <property type="molecule type" value="Genomic_DNA"/>
</dbReference>
<protein>
    <submittedName>
        <fullName evidence="1">Uncharacterized protein</fullName>
    </submittedName>
</protein>
<evidence type="ECO:0000313" key="2">
    <source>
        <dbReference type="Proteomes" id="UP000199088"/>
    </source>
</evidence>
<accession>A0A1H0HXK5</accession>
<dbReference type="STRING" id="1052260.SAMN05660199_01610"/>
<dbReference type="AlphaFoldDB" id="A0A1H0HXK5"/>
<reference evidence="2" key="1">
    <citation type="submission" date="2016-10" db="EMBL/GenBank/DDBJ databases">
        <authorList>
            <person name="Varghese N."/>
            <person name="Submissions S."/>
        </authorList>
    </citation>
    <scope>NUCLEOTIDE SEQUENCE [LARGE SCALE GENOMIC DNA]</scope>
    <source>
        <strain evidence="2">DSM 45843</strain>
    </source>
</reference>
<gene>
    <name evidence="1" type="ORF">SAMN05660199_01610</name>
</gene>